<protein>
    <submittedName>
        <fullName evidence="4">CBS domain-containing protein</fullName>
    </submittedName>
</protein>
<feature type="domain" description="CBS" evidence="3">
    <location>
        <begin position="95"/>
        <end position="153"/>
    </location>
</feature>
<dbReference type="InterPro" id="IPR000644">
    <property type="entry name" value="CBS_dom"/>
</dbReference>
<keyword evidence="5" id="KW-1185">Reference proteome</keyword>
<name>A0ABW3LHJ1_9BACI</name>
<dbReference type="SUPFAM" id="SSF54631">
    <property type="entry name" value="CBS-domain pair"/>
    <property type="match status" value="1"/>
</dbReference>
<dbReference type="Proteomes" id="UP001597040">
    <property type="component" value="Unassembled WGS sequence"/>
</dbReference>
<accession>A0ABW3LHJ1</accession>
<comment type="caution">
    <text evidence="4">The sequence shown here is derived from an EMBL/GenBank/DDBJ whole genome shotgun (WGS) entry which is preliminary data.</text>
</comment>
<dbReference type="PANTHER" id="PTHR43080:SF2">
    <property type="entry name" value="CBS DOMAIN-CONTAINING PROTEIN"/>
    <property type="match status" value="1"/>
</dbReference>
<dbReference type="SMART" id="SM00116">
    <property type="entry name" value="CBS"/>
    <property type="match status" value="2"/>
</dbReference>
<dbReference type="InterPro" id="IPR046342">
    <property type="entry name" value="CBS_dom_sf"/>
</dbReference>
<keyword evidence="1 2" id="KW-0129">CBS domain</keyword>
<dbReference type="Gene3D" id="3.10.580.10">
    <property type="entry name" value="CBS-domain"/>
    <property type="match status" value="1"/>
</dbReference>
<organism evidence="4 5">
    <name type="scientific">Virgibacillus byunsanensis</name>
    <dbReference type="NCBI Taxonomy" id="570945"/>
    <lineage>
        <taxon>Bacteria</taxon>
        <taxon>Bacillati</taxon>
        <taxon>Bacillota</taxon>
        <taxon>Bacilli</taxon>
        <taxon>Bacillales</taxon>
        <taxon>Bacillaceae</taxon>
        <taxon>Virgibacillus</taxon>
    </lineage>
</organism>
<proteinExistence type="predicted"/>
<evidence type="ECO:0000259" key="3">
    <source>
        <dbReference type="PROSITE" id="PS51371"/>
    </source>
</evidence>
<evidence type="ECO:0000256" key="1">
    <source>
        <dbReference type="ARBA" id="ARBA00023122"/>
    </source>
</evidence>
<sequence>MKIKDFMITDVICVTKDTSIKNLLKILVEHKIGGVPVVDDNNKLIGMISDGDVIRYVQPKGRTVYDVFTLVLVSEKEDLRQKLEYTIEHPVEKIMHKKVIHTVRSEGQLEDALEIFSRYRIKKIPVINDENKVVGVISRGDIIRYISTKLVANL</sequence>
<feature type="domain" description="CBS" evidence="3">
    <location>
        <begin position="7"/>
        <end position="64"/>
    </location>
</feature>
<dbReference type="CDD" id="cd04586">
    <property type="entry name" value="CBS_pair_BON_assoc"/>
    <property type="match status" value="1"/>
</dbReference>
<dbReference type="PROSITE" id="PS51371">
    <property type="entry name" value="CBS"/>
    <property type="match status" value="2"/>
</dbReference>
<dbReference type="Pfam" id="PF00571">
    <property type="entry name" value="CBS"/>
    <property type="match status" value="2"/>
</dbReference>
<evidence type="ECO:0000313" key="5">
    <source>
        <dbReference type="Proteomes" id="UP001597040"/>
    </source>
</evidence>
<dbReference type="InterPro" id="IPR051257">
    <property type="entry name" value="Diverse_CBS-Domain"/>
</dbReference>
<evidence type="ECO:0000256" key="2">
    <source>
        <dbReference type="PROSITE-ProRule" id="PRU00703"/>
    </source>
</evidence>
<reference evidence="5" key="1">
    <citation type="journal article" date="2019" name="Int. J. Syst. Evol. Microbiol.">
        <title>The Global Catalogue of Microorganisms (GCM) 10K type strain sequencing project: providing services to taxonomists for standard genome sequencing and annotation.</title>
        <authorList>
            <consortium name="The Broad Institute Genomics Platform"/>
            <consortium name="The Broad Institute Genome Sequencing Center for Infectious Disease"/>
            <person name="Wu L."/>
            <person name="Ma J."/>
        </authorList>
    </citation>
    <scope>NUCLEOTIDE SEQUENCE [LARGE SCALE GENOMIC DNA]</scope>
    <source>
        <strain evidence="5">CCUG 56754</strain>
    </source>
</reference>
<dbReference type="RefSeq" id="WP_390360313.1">
    <property type="nucleotide sequence ID" value="NZ_JBHTKJ010000012.1"/>
</dbReference>
<gene>
    <name evidence="4" type="ORF">ACFQ3N_05495</name>
</gene>
<dbReference type="EMBL" id="JBHTKJ010000012">
    <property type="protein sequence ID" value="MFD1037860.1"/>
    <property type="molecule type" value="Genomic_DNA"/>
</dbReference>
<evidence type="ECO:0000313" key="4">
    <source>
        <dbReference type="EMBL" id="MFD1037860.1"/>
    </source>
</evidence>
<dbReference type="PANTHER" id="PTHR43080">
    <property type="entry name" value="CBS DOMAIN-CONTAINING PROTEIN CBSX3, MITOCHONDRIAL"/>
    <property type="match status" value="1"/>
</dbReference>